<comment type="caution">
    <text evidence="1">The sequence shown here is derived from an EMBL/GenBank/DDBJ whole genome shotgun (WGS) entry which is preliminary data.</text>
</comment>
<gene>
    <name evidence="1" type="ORF">GCM10009710_37220</name>
</gene>
<evidence type="ECO:0000313" key="1">
    <source>
        <dbReference type="EMBL" id="GAA1754561.1"/>
    </source>
</evidence>
<sequence length="120" mass="12934">MNATTKDPHVFDLAYRLIKTLGAIHHETAQWNATGQNLHVTSEVSILSYDALAASHRLRQWASPELAMPDGEAAGNRADLESLAQEFLSLVAAGPGIELELVLVSIGRVVNGVARYAELT</sequence>
<evidence type="ECO:0000313" key="2">
    <source>
        <dbReference type="Proteomes" id="UP001501057"/>
    </source>
</evidence>
<accession>A0ABP4WLA7</accession>
<organism evidence="1 2">
    <name type="scientific">Aeromicrobium alkaliterrae</name>
    <dbReference type="NCBI Taxonomy" id="302168"/>
    <lineage>
        <taxon>Bacteria</taxon>
        <taxon>Bacillati</taxon>
        <taxon>Actinomycetota</taxon>
        <taxon>Actinomycetes</taxon>
        <taxon>Propionibacteriales</taxon>
        <taxon>Nocardioidaceae</taxon>
        <taxon>Aeromicrobium</taxon>
    </lineage>
</organism>
<dbReference type="EMBL" id="BAAAME010000022">
    <property type="protein sequence ID" value="GAA1754561.1"/>
    <property type="molecule type" value="Genomic_DNA"/>
</dbReference>
<proteinExistence type="predicted"/>
<name>A0ABP4WLA7_9ACTN</name>
<reference evidence="2" key="1">
    <citation type="journal article" date="2019" name="Int. J. Syst. Evol. Microbiol.">
        <title>The Global Catalogue of Microorganisms (GCM) 10K type strain sequencing project: providing services to taxonomists for standard genome sequencing and annotation.</title>
        <authorList>
            <consortium name="The Broad Institute Genomics Platform"/>
            <consortium name="The Broad Institute Genome Sequencing Center for Infectious Disease"/>
            <person name="Wu L."/>
            <person name="Ma J."/>
        </authorList>
    </citation>
    <scope>NUCLEOTIDE SEQUENCE [LARGE SCALE GENOMIC DNA]</scope>
    <source>
        <strain evidence="2">JCM 13518</strain>
    </source>
</reference>
<dbReference type="Proteomes" id="UP001501057">
    <property type="component" value="Unassembled WGS sequence"/>
</dbReference>
<protein>
    <submittedName>
        <fullName evidence="1">Uncharacterized protein</fullName>
    </submittedName>
</protein>
<keyword evidence="2" id="KW-1185">Reference proteome</keyword>
<dbReference type="RefSeq" id="WP_344204466.1">
    <property type="nucleotide sequence ID" value="NZ_BAAAME010000022.1"/>
</dbReference>